<keyword evidence="4" id="KW-0723">Serine/threonine-protein kinase</keyword>
<evidence type="ECO:0000256" key="3">
    <source>
        <dbReference type="PROSITE-ProRule" id="PRU10141"/>
    </source>
</evidence>
<feature type="binding site" evidence="3">
    <location>
        <position position="136"/>
    </location>
    <ligand>
        <name>ATP</name>
        <dbReference type="ChEBI" id="CHEBI:30616"/>
    </ligand>
</feature>
<organism evidence="7">
    <name type="scientific">Haptolina brevifila</name>
    <dbReference type="NCBI Taxonomy" id="156173"/>
    <lineage>
        <taxon>Eukaryota</taxon>
        <taxon>Haptista</taxon>
        <taxon>Haptophyta</taxon>
        <taxon>Prymnesiophyceae</taxon>
        <taxon>Prymnesiales</taxon>
        <taxon>Prymnesiaceae</taxon>
        <taxon>Haptolina</taxon>
    </lineage>
</organism>
<dbReference type="InterPro" id="IPR017441">
    <property type="entry name" value="Protein_kinase_ATP_BS"/>
</dbReference>
<dbReference type="GO" id="GO:0005524">
    <property type="term" value="F:ATP binding"/>
    <property type="evidence" value="ECO:0007669"/>
    <property type="project" value="UniProtKB-UniRule"/>
</dbReference>
<evidence type="ECO:0000256" key="5">
    <source>
        <dbReference type="SAM" id="MobiDB-lite"/>
    </source>
</evidence>
<reference evidence="7" key="1">
    <citation type="submission" date="2021-01" db="EMBL/GenBank/DDBJ databases">
        <authorList>
            <person name="Corre E."/>
            <person name="Pelletier E."/>
            <person name="Niang G."/>
            <person name="Scheremetjew M."/>
            <person name="Finn R."/>
            <person name="Kale V."/>
            <person name="Holt S."/>
            <person name="Cochrane G."/>
            <person name="Meng A."/>
            <person name="Brown T."/>
            <person name="Cohen L."/>
        </authorList>
    </citation>
    <scope>NUCLEOTIDE SEQUENCE</scope>
    <source>
        <strain evidence="7">UTEX LB 985</strain>
    </source>
</reference>
<evidence type="ECO:0000256" key="4">
    <source>
        <dbReference type="RuleBase" id="RU000304"/>
    </source>
</evidence>
<evidence type="ECO:0000259" key="6">
    <source>
        <dbReference type="PROSITE" id="PS50011"/>
    </source>
</evidence>
<dbReference type="SUPFAM" id="SSF56112">
    <property type="entry name" value="Protein kinase-like (PK-like)"/>
    <property type="match status" value="1"/>
</dbReference>
<dbReference type="SMART" id="SM00220">
    <property type="entry name" value="S_TKc"/>
    <property type="match status" value="1"/>
</dbReference>
<dbReference type="CDD" id="cd05117">
    <property type="entry name" value="STKc_CAMK"/>
    <property type="match status" value="1"/>
</dbReference>
<evidence type="ECO:0000256" key="2">
    <source>
        <dbReference type="ARBA" id="ARBA00022840"/>
    </source>
</evidence>
<proteinExistence type="inferred from homology"/>
<dbReference type="InterPro" id="IPR000719">
    <property type="entry name" value="Prot_kinase_dom"/>
</dbReference>
<dbReference type="EMBL" id="HBGU01024975">
    <property type="protein sequence ID" value="CAD9443019.1"/>
    <property type="molecule type" value="Transcribed_RNA"/>
</dbReference>
<dbReference type="FunFam" id="1.10.510.10:FF:000571">
    <property type="entry name" value="Maternal embryonic leucine zipper kinase"/>
    <property type="match status" value="1"/>
</dbReference>
<keyword evidence="4" id="KW-0808">Transferase</keyword>
<evidence type="ECO:0000256" key="1">
    <source>
        <dbReference type="ARBA" id="ARBA00022741"/>
    </source>
</evidence>
<keyword evidence="2 3" id="KW-0067">ATP-binding</keyword>
<sequence>MRDMPSATSLSAASTRAVSLSAALPSAEPRSSAPLSSDLPTPSAASSSALPSSSAPTPAARQARSCLDEIVSVASSAGEAFGSAAVDIVVGQGGAVELVGCYRLHEVLGRGSYAVVHRAHNLEAARNGFPEEVAVKLIDVAKVEAHASLPTVDAEVQLMKSLHHPYIVTLYEELVLAERGQRVLVQEYMAGGELFARLVAHGAFPEEEAAILMAELFSALAYLHERGIAHRDVKPENICFEEVASESTLMSSIRLIDFGFAAVVLAEEDAASEWMGSPQYVAPEQLAGQTRGGTPSDLWACGVVLYSMLCGFPPWTASVGAGLEEQIAKGAYQFFSPWWDAITDDAKALVRGLLTIDPKRRLTALQAEQHVWVRSCGGALPLEEGEAPDTAPGALPT</sequence>
<dbReference type="InterPro" id="IPR008271">
    <property type="entry name" value="Ser/Thr_kinase_AS"/>
</dbReference>
<dbReference type="PROSITE" id="PS00107">
    <property type="entry name" value="PROTEIN_KINASE_ATP"/>
    <property type="match status" value="1"/>
</dbReference>
<keyword evidence="1 3" id="KW-0547">Nucleotide-binding</keyword>
<dbReference type="PROSITE" id="PS50011">
    <property type="entry name" value="PROTEIN_KINASE_DOM"/>
    <property type="match status" value="1"/>
</dbReference>
<protein>
    <recommendedName>
        <fullName evidence="6">Protein kinase domain-containing protein</fullName>
    </recommendedName>
</protein>
<dbReference type="PROSITE" id="PS00108">
    <property type="entry name" value="PROTEIN_KINASE_ST"/>
    <property type="match status" value="1"/>
</dbReference>
<name>A0A7S2GB66_9EUKA</name>
<accession>A0A7S2GB66</accession>
<feature type="domain" description="Protein kinase" evidence="6">
    <location>
        <begin position="102"/>
        <end position="373"/>
    </location>
</feature>
<dbReference type="Gene3D" id="1.10.510.10">
    <property type="entry name" value="Transferase(Phosphotransferase) domain 1"/>
    <property type="match status" value="1"/>
</dbReference>
<dbReference type="Pfam" id="PF00069">
    <property type="entry name" value="Pkinase"/>
    <property type="match status" value="1"/>
</dbReference>
<dbReference type="PANTHER" id="PTHR24347">
    <property type="entry name" value="SERINE/THREONINE-PROTEIN KINASE"/>
    <property type="match status" value="1"/>
</dbReference>
<dbReference type="InterPro" id="IPR011009">
    <property type="entry name" value="Kinase-like_dom_sf"/>
</dbReference>
<keyword evidence="4" id="KW-0418">Kinase</keyword>
<gene>
    <name evidence="7" type="ORF">CBRE1094_LOCUS13547</name>
</gene>
<feature type="compositionally biased region" description="Low complexity" evidence="5">
    <location>
        <begin position="31"/>
        <end position="58"/>
    </location>
</feature>
<dbReference type="AlphaFoldDB" id="A0A7S2GB66"/>
<comment type="similarity">
    <text evidence="4">Belongs to the protein kinase superfamily.</text>
</comment>
<evidence type="ECO:0000313" key="7">
    <source>
        <dbReference type="EMBL" id="CAD9443019.1"/>
    </source>
</evidence>
<dbReference type="GO" id="GO:0004674">
    <property type="term" value="F:protein serine/threonine kinase activity"/>
    <property type="evidence" value="ECO:0007669"/>
    <property type="project" value="UniProtKB-KW"/>
</dbReference>
<feature type="region of interest" description="Disordered" evidence="5">
    <location>
        <begin position="21"/>
        <end position="58"/>
    </location>
</feature>